<feature type="region of interest" description="Disordered" evidence="1">
    <location>
        <begin position="607"/>
        <end position="626"/>
    </location>
</feature>
<feature type="compositionally biased region" description="Polar residues" evidence="1">
    <location>
        <begin position="1763"/>
        <end position="1773"/>
    </location>
</feature>
<dbReference type="RefSeq" id="XP_026193292.1">
    <property type="nucleotide sequence ID" value="XM_026337507.1"/>
</dbReference>
<dbReference type="PANTHER" id="PTHR48125">
    <property type="entry name" value="LP07818P1"/>
    <property type="match status" value="1"/>
</dbReference>
<accession>A0A6P6S0Y8</accession>
<feature type="region of interest" description="Disordered" evidence="1">
    <location>
        <begin position="1786"/>
        <end position="1805"/>
    </location>
</feature>
<feature type="compositionally biased region" description="Acidic residues" evidence="1">
    <location>
        <begin position="271"/>
        <end position="281"/>
    </location>
</feature>
<dbReference type="Proteomes" id="UP000515125">
    <property type="component" value="Unplaced"/>
</dbReference>
<protein>
    <submittedName>
        <fullName evidence="3">Uncharacterized protein LOC34620666</fullName>
    </submittedName>
</protein>
<organism evidence="2 3">
    <name type="scientific">Cyclospora cayetanensis</name>
    <dbReference type="NCBI Taxonomy" id="88456"/>
    <lineage>
        <taxon>Eukaryota</taxon>
        <taxon>Sar</taxon>
        <taxon>Alveolata</taxon>
        <taxon>Apicomplexa</taxon>
        <taxon>Conoidasida</taxon>
        <taxon>Coccidia</taxon>
        <taxon>Eucoccidiorida</taxon>
        <taxon>Eimeriorina</taxon>
        <taxon>Eimeriidae</taxon>
        <taxon>Cyclospora</taxon>
    </lineage>
</organism>
<feature type="compositionally biased region" description="Basic and acidic residues" evidence="1">
    <location>
        <begin position="1746"/>
        <end position="1760"/>
    </location>
</feature>
<feature type="region of interest" description="Disordered" evidence="1">
    <location>
        <begin position="2344"/>
        <end position="2387"/>
    </location>
</feature>
<feature type="region of interest" description="Disordered" evidence="1">
    <location>
        <begin position="2130"/>
        <end position="2150"/>
    </location>
</feature>
<feature type="region of interest" description="Disordered" evidence="1">
    <location>
        <begin position="668"/>
        <end position="699"/>
    </location>
</feature>
<evidence type="ECO:0000256" key="1">
    <source>
        <dbReference type="SAM" id="MobiDB-lite"/>
    </source>
</evidence>
<feature type="region of interest" description="Disordered" evidence="1">
    <location>
        <begin position="1590"/>
        <end position="1667"/>
    </location>
</feature>
<evidence type="ECO:0000313" key="3">
    <source>
        <dbReference type="RefSeq" id="XP_026193292.1"/>
    </source>
</evidence>
<feature type="compositionally biased region" description="Basic and acidic residues" evidence="1">
    <location>
        <begin position="2378"/>
        <end position="2387"/>
    </location>
</feature>
<feature type="region of interest" description="Disordered" evidence="1">
    <location>
        <begin position="955"/>
        <end position="983"/>
    </location>
</feature>
<gene>
    <name evidence="3" type="primary">LOC34620666</name>
</gene>
<feature type="region of interest" description="Disordered" evidence="1">
    <location>
        <begin position="830"/>
        <end position="857"/>
    </location>
</feature>
<feature type="compositionally biased region" description="Basic and acidic residues" evidence="1">
    <location>
        <begin position="614"/>
        <end position="626"/>
    </location>
</feature>
<feature type="region of interest" description="Disordered" evidence="1">
    <location>
        <begin position="1746"/>
        <end position="1776"/>
    </location>
</feature>
<dbReference type="GeneID" id="34620666"/>
<feature type="region of interest" description="Disordered" evidence="1">
    <location>
        <begin position="262"/>
        <end position="288"/>
    </location>
</feature>
<reference evidence="3" key="1">
    <citation type="submission" date="2025-08" db="UniProtKB">
        <authorList>
            <consortium name="RefSeq"/>
        </authorList>
    </citation>
    <scope>IDENTIFICATION</scope>
</reference>
<evidence type="ECO:0000313" key="2">
    <source>
        <dbReference type="Proteomes" id="UP000515125"/>
    </source>
</evidence>
<dbReference type="OrthoDB" id="348414at2759"/>
<proteinExistence type="predicted"/>
<dbReference type="PANTHER" id="PTHR48125:SF10">
    <property type="entry name" value="OS12G0136300 PROTEIN"/>
    <property type="match status" value="1"/>
</dbReference>
<keyword evidence="2" id="KW-1185">Reference proteome</keyword>
<feature type="compositionally biased region" description="Polar residues" evidence="1">
    <location>
        <begin position="1791"/>
        <end position="1804"/>
    </location>
</feature>
<feature type="compositionally biased region" description="Basic and acidic residues" evidence="1">
    <location>
        <begin position="955"/>
        <end position="976"/>
    </location>
</feature>
<name>A0A6P6S0Y8_9EIME</name>
<feature type="region of interest" description="Disordered" evidence="1">
    <location>
        <begin position="1455"/>
        <end position="1502"/>
    </location>
</feature>
<sequence length="2506" mass="265392">MGTLSGCKIAGKPRGTALHLSPMEHAVPKSSDNEKKVENTWEEAYAFISPRDSEGCLVARSHLARTGKKGSFGGEPEVVRWTLLPGSSDETPLALRESAESFVFLPPPALRRLPGSRTPIAAKMDNLSLIRRLLRGSQQTAASQASQASLSALQARAGAPGSFVVAQAASCESCGSTSPCSVDHSGYLICVECGARQEGQQIGTRDEEAEFQLLQASGAMGSARIRASELLGSDAVAAALATVGFGGGASTEAGAPVVSVPAAPAKQRTIDEEEEGDSEGEWGERGGAASSTAAAAAAAAARVSRQQQQALGSYWQHPLLWLNAEEAAGETIGSDGAVSDAALLRCWALLLQATCRLLQDEFGISDLLELEAKKVLLQYLSFLSRHELPVETFFCNIASKVIKVPTTRIVSHTQKIAEALQAQQQELLQDPLVPPLLKEAVRFMGLDRLAYVQQMLPARSSQREAFSRRRLRLLTRREMRPLSAAAVALPQSSGQASIATASAAAAAAFPAALPPHATGGASAPSPLGEAVMLHAAGRVATPARRATRGGCAERSKNLPQSAQGEFVALPFVLPPAAVRSRDARVADRLAAVQRLLPLVEQRRSELLEEVQEQEQPHERGEEDAGEVRLHAKRQQLLAAATSAVAALGPPSSQAEAAAIAAAAGAGIAGQSRRRKRTGGGRGSSRGKALPGRGAHDDHADTMLSGVSPDISRPLLRLVAHERSLALGSLDVSLGPSQRSAWRRITSKTVAEIVDAVYEHDFVFLLLLLKHRQQQQHLQQQLQQLQQQQRSRLSLPQLCNTPCEQQEASLDAVDDVEKAVSVATSAAVRGAETDATTGGAIPVRGGASEGEDSDEDLPLSLLPSAERRLSSSASGAPEIRTGAVGADGASAVSKAMGFPRGTLPLCSARFRSGAHCGFYSLPASQMLPLDQANAAAESAAASRGMSTEALVVRRPEESFRMSEPSARGDEASPERRTRYGSKPADPFAAFGGDAAVGTSFLLDATDQLTGGLRRRRGAPQPGALPVDVSLPCASQLQQQLQAFPPRQQQLLLQLEAKRGTLRRTGLYPSISPDWLGYVSTKRLQELSGLTASSFFAAFGINACEGLGKEVEGSAHRGGQHGPRGRVTADRQKGIQGTWGPETELRATTLDLMARLSAVRVVWRRCVLKACFRHVASVTKASLAVGSSAVVAIAQDGDATALPAARAQENSGEEGVLLVPLRSCSGRFSLRRVATEGLEVSSIHPEALGPEPLLSGVCTANFLTGSRLFSPHLPPRLPPLDFDLLLAVLLLALRRCRVAITASDLLRLLLQNRIATLALLRLAPPALWHQCRVSTGALLQLSSHGDAPTVAAAALQPQALPHSFRLHTVLQDLAAVGVGGAPPLNAAALIVRLGFALRLPPLVIVLANALLQEVLPEQLLRLQHKLRSAQEYRHIKIPKMHPFVPSKIRRPMRRHPPVHIRKGMDPHRKLTSRPVGAAAGGKVTRVDGEGPHGSASSDHDSAATASFGLKRRRVAASRGLSCAGVVEATADAASAAASGSLSDRVLEGLPVGGGGVQTALVAADYAAESVSWKPQGAPCSGSEDCGASSAFMQETSRRRNGENSGGNPPSRREASPPSVALSSLEGSGAPRKQTSKRGPRRLPWGRQRGVPLGPTERVELSPSGVSEDHPDAWRLLAPRSKTNSWGCPLAFAAGSCILLSLRLLYGIMQWQPAAPPSSSNAAAAAAAAPAADLRAALRMCELAEHTLKAQARHSTDGSRRDTGICSRQSPAQLGTQCDPLPVDASIDCDASSRRNSTNGDRSSSSTCRKEIRPLAAFGGPLTARRLPLQVLRWATDRFFVYLDGISLNWVIGIRHSAEAAPAPSAVVAAFAAGPAAESEADGFSLYFFPCQEVGERRAGRKALRFLLLQHCHRKLQPQLGQPPQQRDDLLPPPLLRLFLSPEGGDLAGLLEYFESVEAEAEGTSGRILSVCGGGEAEEALLEQQLLLQYKESAARSRRQQQQPQQRPQLDVPSWCWKCQLPPPLVSPVASGAVTGAFHAVRSHVAAGESTQEQMQELSLPAVAEADRTTVLDADLGMKAWTLGPLLHQQQALQRAEELLVCRPLHSHAAGALAAARTKAAVAAAAAAAAASADTQQQQHRQRQQQESGAIVETEGDAMPLAEVAEDLEKAVSIAAAVFGHIGVLQDHSVSAAEACQPCILIPLQPAPRALVQRFAEECFEELPLLPLPSAAVSAAATARQQALECLREQQRQRLQWLGTPYVCYEGTAESLYQLLVAALLQQMGCADCLMKECRPQGLSPVKDSSTPGELLAVDAPTVQTADALPHSRSLVGRVAELTQSYCLDAPEATRDSGPSPTAAVTVAQSDAQRPLEAPQQLPHPESEQQEDLHSKYAAPDWSFSAFLPKGASSEFGLRGGDASSGFLEGAGCGSGRALPLRLENACSFATSKATRLSRRARSGQGSGRRQRVTDKLCGREGKRVLRLALPCEAWFCLCCVQAASLLPTVWPS</sequence>